<evidence type="ECO:0000256" key="7">
    <source>
        <dbReference type="SAM" id="MobiDB-lite"/>
    </source>
</evidence>
<feature type="region of interest" description="Disordered" evidence="7">
    <location>
        <begin position="248"/>
        <end position="269"/>
    </location>
</feature>
<organism evidence="9 10">
    <name type="scientific">Coptis chinensis</name>
    <dbReference type="NCBI Taxonomy" id="261450"/>
    <lineage>
        <taxon>Eukaryota</taxon>
        <taxon>Viridiplantae</taxon>
        <taxon>Streptophyta</taxon>
        <taxon>Embryophyta</taxon>
        <taxon>Tracheophyta</taxon>
        <taxon>Spermatophyta</taxon>
        <taxon>Magnoliopsida</taxon>
        <taxon>Ranunculales</taxon>
        <taxon>Ranunculaceae</taxon>
        <taxon>Coptidoideae</taxon>
        <taxon>Coptis</taxon>
    </lineage>
</organism>
<evidence type="ECO:0000256" key="5">
    <source>
        <dbReference type="ARBA" id="ARBA00022840"/>
    </source>
</evidence>
<keyword evidence="4" id="KW-0347">Helicase</keyword>
<dbReference type="PROSITE" id="PS51194">
    <property type="entry name" value="HELICASE_CTER"/>
    <property type="match status" value="1"/>
</dbReference>
<keyword evidence="5" id="KW-0067">ATP-binding</keyword>
<dbReference type="GO" id="GO:0005634">
    <property type="term" value="C:nucleus"/>
    <property type="evidence" value="ECO:0007669"/>
    <property type="project" value="UniProtKB-SubCell"/>
</dbReference>
<dbReference type="Gene3D" id="3.40.50.300">
    <property type="entry name" value="P-loop containing nucleotide triphosphate hydrolases"/>
    <property type="match status" value="1"/>
</dbReference>
<sequence>MFKKTSIGTAVYLHPLLKEFKEVSEGAGMGDKGCRFNEEKLEKLLSKMDIREGMKAKFFLSILGLCESSGERLLVFSQYRLPLKFMERLVVHTKGWRVGKEIFMITGESSYEERERSMERFNSSADAKVFFGSIKACGEGISLVGTSSILIMDVHLNPSVTRQAIGRAFRPGQVRKVFTYRLVASDSPEEENYNTSCRKELVSKMWFEWRELSGSPNFEMEAIDLNQSGDDFWGNHSLREDVKDVYRRHRHPDNPGPAPASVGNERKGRPSRLPCDLIGYFSLNCVD</sequence>
<dbReference type="GO" id="GO:0004386">
    <property type="term" value="F:helicase activity"/>
    <property type="evidence" value="ECO:0007669"/>
    <property type="project" value="UniProtKB-KW"/>
</dbReference>
<keyword evidence="3" id="KW-0378">Hydrolase</keyword>
<evidence type="ECO:0000259" key="8">
    <source>
        <dbReference type="PROSITE" id="PS51194"/>
    </source>
</evidence>
<evidence type="ECO:0000256" key="6">
    <source>
        <dbReference type="ARBA" id="ARBA00023242"/>
    </source>
</evidence>
<keyword evidence="6" id="KW-0539">Nucleus</keyword>
<evidence type="ECO:0000313" key="10">
    <source>
        <dbReference type="Proteomes" id="UP000631114"/>
    </source>
</evidence>
<feature type="domain" description="Helicase C-terminal" evidence="8">
    <location>
        <begin position="58"/>
        <end position="226"/>
    </location>
</feature>
<keyword evidence="2" id="KW-0547">Nucleotide-binding</keyword>
<dbReference type="InterPro" id="IPR027417">
    <property type="entry name" value="P-loop_NTPase"/>
</dbReference>
<name>A0A835H747_9MAGN</name>
<dbReference type="GO" id="GO:0016787">
    <property type="term" value="F:hydrolase activity"/>
    <property type="evidence" value="ECO:0007669"/>
    <property type="project" value="UniProtKB-KW"/>
</dbReference>
<evidence type="ECO:0000256" key="1">
    <source>
        <dbReference type="ARBA" id="ARBA00004123"/>
    </source>
</evidence>
<dbReference type="GO" id="GO:0080188">
    <property type="term" value="P:gene silencing by siRNA-directed DNA methylation"/>
    <property type="evidence" value="ECO:0007669"/>
    <property type="project" value="InterPro"/>
</dbReference>
<dbReference type="PANTHER" id="PTHR45821:SF1">
    <property type="entry name" value="ATP-DEPENDENT HELICASE FAMILY PROTEIN-RELATED"/>
    <property type="match status" value="1"/>
</dbReference>
<dbReference type="Pfam" id="PF00271">
    <property type="entry name" value="Helicase_C"/>
    <property type="match status" value="1"/>
</dbReference>
<proteinExistence type="predicted"/>
<evidence type="ECO:0000256" key="4">
    <source>
        <dbReference type="ARBA" id="ARBA00022806"/>
    </source>
</evidence>
<evidence type="ECO:0000256" key="2">
    <source>
        <dbReference type="ARBA" id="ARBA00022741"/>
    </source>
</evidence>
<dbReference type="InterPro" id="IPR001650">
    <property type="entry name" value="Helicase_C-like"/>
</dbReference>
<gene>
    <name evidence="9" type="ORF">IFM89_018633</name>
</gene>
<dbReference type="AlphaFoldDB" id="A0A835H747"/>
<dbReference type="SUPFAM" id="SSF52540">
    <property type="entry name" value="P-loop containing nucleoside triphosphate hydrolases"/>
    <property type="match status" value="1"/>
</dbReference>
<dbReference type="CDD" id="cd18793">
    <property type="entry name" value="SF2_C_SNF"/>
    <property type="match status" value="1"/>
</dbReference>
<reference evidence="9 10" key="1">
    <citation type="submission" date="2020-10" db="EMBL/GenBank/DDBJ databases">
        <title>The Coptis chinensis genome and diversification of protoberbering-type alkaloids.</title>
        <authorList>
            <person name="Wang B."/>
            <person name="Shu S."/>
            <person name="Song C."/>
            <person name="Liu Y."/>
        </authorList>
    </citation>
    <scope>NUCLEOTIDE SEQUENCE [LARGE SCALE GENOMIC DNA]</scope>
    <source>
        <strain evidence="9">HL-2020</strain>
        <tissue evidence="9">Leaf</tissue>
    </source>
</reference>
<protein>
    <recommendedName>
        <fullName evidence="8">Helicase C-terminal domain-containing protein</fullName>
    </recommendedName>
</protein>
<dbReference type="EMBL" id="JADFTS010000008">
    <property type="protein sequence ID" value="KAF9592917.1"/>
    <property type="molecule type" value="Genomic_DNA"/>
</dbReference>
<dbReference type="Proteomes" id="UP000631114">
    <property type="component" value="Unassembled WGS sequence"/>
</dbReference>
<dbReference type="OrthoDB" id="9900844at2759"/>
<comment type="subcellular location">
    <subcellularLocation>
        <location evidence="1">Nucleus</location>
    </subcellularLocation>
</comment>
<comment type="caution">
    <text evidence="9">The sequence shown here is derived from an EMBL/GenBank/DDBJ whole genome shotgun (WGS) entry which is preliminary data.</text>
</comment>
<evidence type="ECO:0000313" key="9">
    <source>
        <dbReference type="EMBL" id="KAF9592917.1"/>
    </source>
</evidence>
<dbReference type="PANTHER" id="PTHR45821">
    <property type="entry name" value="SNF2 DOMAIN-CONTAINING PROTEIN CLASSY 2-RELATED"/>
    <property type="match status" value="1"/>
</dbReference>
<dbReference type="GO" id="GO:0005524">
    <property type="term" value="F:ATP binding"/>
    <property type="evidence" value="ECO:0007669"/>
    <property type="project" value="UniProtKB-KW"/>
</dbReference>
<keyword evidence="10" id="KW-1185">Reference proteome</keyword>
<accession>A0A835H747</accession>
<dbReference type="SMART" id="SM00490">
    <property type="entry name" value="HELICc"/>
    <property type="match status" value="1"/>
</dbReference>
<dbReference type="InterPro" id="IPR049730">
    <property type="entry name" value="SNF2/RAD54-like_C"/>
</dbReference>
<dbReference type="InterPro" id="IPR044567">
    <property type="entry name" value="CLSY/DRD1"/>
</dbReference>
<evidence type="ECO:0000256" key="3">
    <source>
        <dbReference type="ARBA" id="ARBA00022801"/>
    </source>
</evidence>